<accession>A0ABP0KFV8</accession>
<feature type="transmembrane region" description="Helical" evidence="1">
    <location>
        <begin position="55"/>
        <end position="79"/>
    </location>
</feature>
<keyword evidence="3" id="KW-1185">Reference proteome</keyword>
<sequence length="263" mass="28735">MKEVAAVALQKELYYDPKTGQEGVQFLDYSALGLRVLPGCGGELAPQDARTNREACFLVILLAETILLRMGVSVLGIFLHSFNSITRAGEIIWEICGPETKVARILLLVIGFMLHEIYRPPPDPVVLWKRFASPHECDALLELAGGLPHLPALAAGAPQGTIRRSLSKALHWDHHPQLAAFQARMLAAAQNWTGEDRLDPSVLAIGEPMNLAAYLNPGGHRLRGPTPLGRFTVASRPVNLRRPASSTAKWPTKVVIPPSRMVI</sequence>
<dbReference type="EMBL" id="CAXAMM010011281">
    <property type="protein sequence ID" value="CAK9025705.1"/>
    <property type="molecule type" value="Genomic_DNA"/>
</dbReference>
<protein>
    <submittedName>
        <fullName evidence="2">Uncharacterized protein</fullName>
    </submittedName>
</protein>
<keyword evidence="1" id="KW-1133">Transmembrane helix</keyword>
<evidence type="ECO:0000256" key="1">
    <source>
        <dbReference type="SAM" id="Phobius"/>
    </source>
</evidence>
<evidence type="ECO:0000313" key="3">
    <source>
        <dbReference type="Proteomes" id="UP001642464"/>
    </source>
</evidence>
<evidence type="ECO:0000313" key="2">
    <source>
        <dbReference type="EMBL" id="CAK9025705.1"/>
    </source>
</evidence>
<keyword evidence="1" id="KW-0472">Membrane</keyword>
<keyword evidence="1" id="KW-0812">Transmembrane</keyword>
<dbReference type="Proteomes" id="UP001642464">
    <property type="component" value="Unassembled WGS sequence"/>
</dbReference>
<gene>
    <name evidence="2" type="ORF">SCF082_LOCUS17186</name>
</gene>
<name>A0ABP0KFV8_9DINO</name>
<reference evidence="2 3" key="1">
    <citation type="submission" date="2024-02" db="EMBL/GenBank/DDBJ databases">
        <authorList>
            <person name="Chen Y."/>
            <person name="Shah S."/>
            <person name="Dougan E. K."/>
            <person name="Thang M."/>
            <person name="Chan C."/>
        </authorList>
    </citation>
    <scope>NUCLEOTIDE SEQUENCE [LARGE SCALE GENOMIC DNA]</scope>
</reference>
<proteinExistence type="predicted"/>
<organism evidence="2 3">
    <name type="scientific">Durusdinium trenchii</name>
    <dbReference type="NCBI Taxonomy" id="1381693"/>
    <lineage>
        <taxon>Eukaryota</taxon>
        <taxon>Sar</taxon>
        <taxon>Alveolata</taxon>
        <taxon>Dinophyceae</taxon>
        <taxon>Suessiales</taxon>
        <taxon>Symbiodiniaceae</taxon>
        <taxon>Durusdinium</taxon>
    </lineage>
</organism>
<comment type="caution">
    <text evidence="2">The sequence shown here is derived from an EMBL/GenBank/DDBJ whole genome shotgun (WGS) entry which is preliminary data.</text>
</comment>